<dbReference type="Pfam" id="PF00756">
    <property type="entry name" value="Esterase"/>
    <property type="match status" value="1"/>
</dbReference>
<proteinExistence type="predicted"/>
<dbReference type="GO" id="GO:0016787">
    <property type="term" value="F:hydrolase activity"/>
    <property type="evidence" value="ECO:0007669"/>
    <property type="project" value="UniProtKB-KW"/>
</dbReference>
<dbReference type="PANTHER" id="PTHR48098">
    <property type="entry name" value="ENTEROCHELIN ESTERASE-RELATED"/>
    <property type="match status" value="1"/>
</dbReference>
<evidence type="ECO:0000313" key="1">
    <source>
        <dbReference type="EMBL" id="GAA4267139.1"/>
    </source>
</evidence>
<accession>A0ABP8E4L1</accession>
<dbReference type="EMBL" id="BAABAU010000004">
    <property type="protein sequence ID" value="GAA4267139.1"/>
    <property type="molecule type" value="Genomic_DNA"/>
</dbReference>
<keyword evidence="2" id="KW-1185">Reference proteome</keyword>
<gene>
    <name evidence="1" type="ORF">GCM10022256_27510</name>
</gene>
<dbReference type="InterPro" id="IPR029058">
    <property type="entry name" value="AB_hydrolase_fold"/>
</dbReference>
<dbReference type="Gene3D" id="3.40.50.1820">
    <property type="entry name" value="alpha/beta hydrolase"/>
    <property type="match status" value="1"/>
</dbReference>
<organism evidence="1 2">
    <name type="scientific">Frondihabitans peucedani</name>
    <dbReference type="NCBI Taxonomy" id="598626"/>
    <lineage>
        <taxon>Bacteria</taxon>
        <taxon>Bacillati</taxon>
        <taxon>Actinomycetota</taxon>
        <taxon>Actinomycetes</taxon>
        <taxon>Micrococcales</taxon>
        <taxon>Microbacteriaceae</taxon>
        <taxon>Frondihabitans</taxon>
    </lineage>
</organism>
<reference evidence="2" key="1">
    <citation type="journal article" date="2019" name="Int. J. Syst. Evol. Microbiol.">
        <title>The Global Catalogue of Microorganisms (GCM) 10K type strain sequencing project: providing services to taxonomists for standard genome sequencing and annotation.</title>
        <authorList>
            <consortium name="The Broad Institute Genomics Platform"/>
            <consortium name="The Broad Institute Genome Sequencing Center for Infectious Disease"/>
            <person name="Wu L."/>
            <person name="Ma J."/>
        </authorList>
    </citation>
    <scope>NUCLEOTIDE SEQUENCE [LARGE SCALE GENOMIC DNA]</scope>
    <source>
        <strain evidence="2">JCM 17442</strain>
    </source>
</reference>
<protein>
    <submittedName>
        <fullName evidence="1">Alpha/beta hydrolase</fullName>
    </submittedName>
</protein>
<sequence>MALAGAGAGGAGLAVEGGLLPGRSTLYRALGLDGAPGHVPGTQPGPLVSGHFTSKARLGASVGWTIAYPPGSAPGDRLPVAVVLHGYSEDHTDAFGRRLGLEHFLAQDHARGGTPFALAAVDGGDTYWHRRVTGEDAGALVTDEFVPMLAARGLDTRRIGLLGWSMGGYGALHLAGRLGAARVASVVAESPALWHQASQAASIAFDGAADFARSGVMGRQQELDGIPVRVDCGTGDAFCPAARDYVAGFDAADHPAGGFEPGAHDMAYWRRMAPAQLAFAGARFA</sequence>
<dbReference type="Proteomes" id="UP001501594">
    <property type="component" value="Unassembled WGS sequence"/>
</dbReference>
<dbReference type="PANTHER" id="PTHR48098:SF1">
    <property type="entry name" value="DIACYLGLYCEROL ACYLTRANSFERASE_MYCOLYLTRANSFERASE AG85A"/>
    <property type="match status" value="1"/>
</dbReference>
<dbReference type="InterPro" id="IPR050583">
    <property type="entry name" value="Mycobacterial_A85_antigen"/>
</dbReference>
<name>A0ABP8E4L1_9MICO</name>
<evidence type="ECO:0000313" key="2">
    <source>
        <dbReference type="Proteomes" id="UP001501594"/>
    </source>
</evidence>
<dbReference type="SUPFAM" id="SSF53474">
    <property type="entry name" value="alpha/beta-Hydrolases"/>
    <property type="match status" value="1"/>
</dbReference>
<comment type="caution">
    <text evidence="1">The sequence shown here is derived from an EMBL/GenBank/DDBJ whole genome shotgun (WGS) entry which is preliminary data.</text>
</comment>
<dbReference type="InterPro" id="IPR000801">
    <property type="entry name" value="Esterase-like"/>
</dbReference>
<keyword evidence="1" id="KW-0378">Hydrolase</keyword>